<feature type="transmembrane region" description="Helical" evidence="2">
    <location>
        <begin position="52"/>
        <end position="69"/>
    </location>
</feature>
<keyword evidence="4" id="KW-1185">Reference proteome</keyword>
<comment type="caution">
    <text evidence="3">The sequence shown here is derived from an EMBL/GenBank/DDBJ whole genome shotgun (WGS) entry which is preliminary data.</text>
</comment>
<gene>
    <name evidence="3" type="ORF">FHX78_116379</name>
</gene>
<dbReference type="AlphaFoldDB" id="A0A561TQE6"/>
<accession>A0A561TQE6</accession>
<feature type="region of interest" description="Disordered" evidence="1">
    <location>
        <begin position="79"/>
        <end position="101"/>
    </location>
</feature>
<organism evidence="3 4">
    <name type="scientific">Streptomyces capillispiralis</name>
    <dbReference type="NCBI Taxonomy" id="68182"/>
    <lineage>
        <taxon>Bacteria</taxon>
        <taxon>Bacillati</taxon>
        <taxon>Actinomycetota</taxon>
        <taxon>Actinomycetes</taxon>
        <taxon>Kitasatosporales</taxon>
        <taxon>Streptomycetaceae</taxon>
        <taxon>Streptomyces</taxon>
    </lineage>
</organism>
<proteinExistence type="predicted"/>
<evidence type="ECO:0000256" key="2">
    <source>
        <dbReference type="SAM" id="Phobius"/>
    </source>
</evidence>
<protein>
    <submittedName>
        <fullName evidence="3">Uncharacterized protein</fullName>
    </submittedName>
</protein>
<dbReference type="EMBL" id="VIWV01000001">
    <property type="protein sequence ID" value="TWF89337.1"/>
    <property type="molecule type" value="Genomic_DNA"/>
</dbReference>
<evidence type="ECO:0000313" key="3">
    <source>
        <dbReference type="EMBL" id="TWF89337.1"/>
    </source>
</evidence>
<name>A0A561TQE6_9ACTN</name>
<keyword evidence="2" id="KW-1133">Transmembrane helix</keyword>
<keyword evidence="2" id="KW-0812">Transmembrane</keyword>
<reference evidence="3 4" key="1">
    <citation type="submission" date="2019-06" db="EMBL/GenBank/DDBJ databases">
        <title>Sequencing the genomes of 1000 actinobacteria strains.</title>
        <authorList>
            <person name="Klenk H.-P."/>
        </authorList>
    </citation>
    <scope>NUCLEOTIDE SEQUENCE [LARGE SCALE GENOMIC DNA]</scope>
    <source>
        <strain evidence="3 4">DSM 41695</strain>
    </source>
</reference>
<dbReference type="RefSeq" id="WP_244403713.1">
    <property type="nucleotide sequence ID" value="NZ_VIWV01000001.1"/>
</dbReference>
<keyword evidence="2" id="KW-0472">Membrane</keyword>
<feature type="compositionally biased region" description="Low complexity" evidence="1">
    <location>
        <begin position="79"/>
        <end position="90"/>
    </location>
</feature>
<dbReference type="Proteomes" id="UP000316603">
    <property type="component" value="Unassembled WGS sequence"/>
</dbReference>
<feature type="transmembrane region" description="Helical" evidence="2">
    <location>
        <begin position="12"/>
        <end position="32"/>
    </location>
</feature>
<evidence type="ECO:0000256" key="1">
    <source>
        <dbReference type="SAM" id="MobiDB-lite"/>
    </source>
</evidence>
<evidence type="ECO:0000313" key="4">
    <source>
        <dbReference type="Proteomes" id="UP000316603"/>
    </source>
</evidence>
<sequence>MFDEDGSLDPLLKFLLYAVIVLAVGKMLWEWLTEDVGQWITVDLWGLIADHPWWTGLFVVGGVSMLLLLPESCHFCSAPTPTPARTTRSPFPLAMRSKRTR</sequence>